<dbReference type="Pfam" id="PF00126">
    <property type="entry name" value="HTH_1"/>
    <property type="match status" value="1"/>
</dbReference>
<dbReference type="InterPro" id="IPR036390">
    <property type="entry name" value="WH_DNA-bd_sf"/>
</dbReference>
<dbReference type="SUPFAM" id="SSF46785">
    <property type="entry name" value="Winged helix' DNA-binding domain"/>
    <property type="match status" value="1"/>
</dbReference>
<dbReference type="PROSITE" id="PS50931">
    <property type="entry name" value="HTH_LYSR"/>
    <property type="match status" value="1"/>
</dbReference>
<reference evidence="7" key="1">
    <citation type="journal article" date="2019" name="Int. J. Syst. Evol. Microbiol.">
        <title>The Global Catalogue of Microorganisms (GCM) 10K type strain sequencing project: providing services to taxonomists for standard genome sequencing and annotation.</title>
        <authorList>
            <consortium name="The Broad Institute Genomics Platform"/>
            <consortium name="The Broad Institute Genome Sequencing Center for Infectious Disease"/>
            <person name="Wu L."/>
            <person name="Ma J."/>
        </authorList>
    </citation>
    <scope>NUCLEOTIDE SEQUENCE [LARGE SCALE GENOMIC DNA]</scope>
    <source>
        <strain evidence="7">CGMCC 1.19029</strain>
    </source>
</reference>
<dbReference type="PANTHER" id="PTHR30537">
    <property type="entry name" value="HTH-TYPE TRANSCRIPTIONAL REGULATOR"/>
    <property type="match status" value="1"/>
</dbReference>
<comment type="similarity">
    <text evidence="1">Belongs to the LysR transcriptional regulatory family.</text>
</comment>
<dbReference type="RefSeq" id="WP_376813654.1">
    <property type="nucleotide sequence ID" value="NZ_JBHSDY010000010.1"/>
</dbReference>
<feature type="domain" description="HTH lysR-type" evidence="5">
    <location>
        <begin position="1"/>
        <end position="57"/>
    </location>
</feature>
<protein>
    <submittedName>
        <fullName evidence="6">LysR family transcriptional regulator</fullName>
    </submittedName>
</protein>
<dbReference type="Gene3D" id="1.10.10.10">
    <property type="entry name" value="Winged helix-like DNA-binding domain superfamily/Winged helix DNA-binding domain"/>
    <property type="match status" value="1"/>
</dbReference>
<evidence type="ECO:0000256" key="1">
    <source>
        <dbReference type="ARBA" id="ARBA00009437"/>
    </source>
</evidence>
<evidence type="ECO:0000256" key="2">
    <source>
        <dbReference type="ARBA" id="ARBA00023015"/>
    </source>
</evidence>
<dbReference type="InterPro" id="IPR000847">
    <property type="entry name" value="LysR_HTH_N"/>
</dbReference>
<accession>A0ABV8S0V8</accession>
<dbReference type="InterPro" id="IPR058163">
    <property type="entry name" value="LysR-type_TF_proteobact-type"/>
</dbReference>
<gene>
    <name evidence="6" type="ORF">ACFO0J_13705</name>
</gene>
<dbReference type="Gene3D" id="3.40.190.290">
    <property type="match status" value="1"/>
</dbReference>
<evidence type="ECO:0000313" key="6">
    <source>
        <dbReference type="EMBL" id="MFC4299097.1"/>
    </source>
</evidence>
<dbReference type="Pfam" id="PF03466">
    <property type="entry name" value="LysR_substrate"/>
    <property type="match status" value="1"/>
</dbReference>
<comment type="caution">
    <text evidence="6">The sequence shown here is derived from an EMBL/GenBank/DDBJ whole genome shotgun (WGS) entry which is preliminary data.</text>
</comment>
<dbReference type="InterPro" id="IPR005119">
    <property type="entry name" value="LysR_subst-bd"/>
</dbReference>
<dbReference type="Proteomes" id="UP001595756">
    <property type="component" value="Unassembled WGS sequence"/>
</dbReference>
<dbReference type="EMBL" id="JBHSDY010000010">
    <property type="protein sequence ID" value="MFC4299097.1"/>
    <property type="molecule type" value="Genomic_DNA"/>
</dbReference>
<organism evidence="6 7">
    <name type="scientific">Castellaniella hirudinis</name>
    <dbReference type="NCBI Taxonomy" id="1144617"/>
    <lineage>
        <taxon>Bacteria</taxon>
        <taxon>Pseudomonadati</taxon>
        <taxon>Pseudomonadota</taxon>
        <taxon>Betaproteobacteria</taxon>
        <taxon>Burkholderiales</taxon>
        <taxon>Alcaligenaceae</taxon>
        <taxon>Castellaniella</taxon>
    </lineage>
</organism>
<dbReference type="PANTHER" id="PTHR30537:SF5">
    <property type="entry name" value="HTH-TYPE TRANSCRIPTIONAL ACTIVATOR TTDR-RELATED"/>
    <property type="match status" value="1"/>
</dbReference>
<keyword evidence="7" id="KW-1185">Reference proteome</keyword>
<dbReference type="InterPro" id="IPR036388">
    <property type="entry name" value="WH-like_DNA-bd_sf"/>
</dbReference>
<sequence length="305" mass="33063">MLDALALFVTIVESGSLSAAAERLDLPAATVTRRLQALERELGCRLLHRSARRLQPTAEGLQYYEQCRPLIHALGQATRSLDDNLRQIAGHIRVLAPVNLASGPLTPAWVGFLQQHPQVSLEFQLSNTLQDLVGSGADLAIRVGEQADSLLTHKRLGQIGVRLVAAPAYLARRGTPASASDLAAHDTVISMPLQEWPLRDPATGVELIVRPTARLRTNEMRLAVAAAEAGQGILLCPATLILDSIARGTLTSLLDDWMPAPRPLFAVWPQQRYLPARVRALVDHLQTFVETAPIFGDGAHPANRA</sequence>
<evidence type="ECO:0000256" key="3">
    <source>
        <dbReference type="ARBA" id="ARBA00023125"/>
    </source>
</evidence>
<proteinExistence type="inferred from homology"/>
<keyword evidence="3" id="KW-0238">DNA-binding</keyword>
<keyword evidence="2" id="KW-0805">Transcription regulation</keyword>
<evidence type="ECO:0000313" key="7">
    <source>
        <dbReference type="Proteomes" id="UP001595756"/>
    </source>
</evidence>
<keyword evidence="4" id="KW-0804">Transcription</keyword>
<name>A0ABV8S0V8_9BURK</name>
<evidence type="ECO:0000259" key="5">
    <source>
        <dbReference type="PROSITE" id="PS50931"/>
    </source>
</evidence>
<dbReference type="SUPFAM" id="SSF53850">
    <property type="entry name" value="Periplasmic binding protein-like II"/>
    <property type="match status" value="1"/>
</dbReference>
<dbReference type="CDD" id="cd08422">
    <property type="entry name" value="PBP2_CrgA_like"/>
    <property type="match status" value="1"/>
</dbReference>
<evidence type="ECO:0000256" key="4">
    <source>
        <dbReference type="ARBA" id="ARBA00023163"/>
    </source>
</evidence>